<dbReference type="EMBL" id="WNYA01098795">
    <property type="protein sequence ID" value="KAG8534595.1"/>
    <property type="molecule type" value="Genomic_DNA"/>
</dbReference>
<gene>
    <name evidence="2" type="ORF">GDO81_019052</name>
</gene>
<comment type="caution">
    <text evidence="2">The sequence shown here is derived from an EMBL/GenBank/DDBJ whole genome shotgun (WGS) entry which is preliminary data.</text>
</comment>
<feature type="compositionally biased region" description="Polar residues" evidence="1">
    <location>
        <begin position="69"/>
        <end position="82"/>
    </location>
</feature>
<name>A0AAV6YG57_ENGPU</name>
<dbReference type="AlphaFoldDB" id="A0AAV6YG57"/>
<sequence length="82" mass="9401">MERAAGLRRDVRQEKGWIASVAVARSLTAVLHSRGRREGERERRRQRDRAKRIESKKEKSVDRGEGKQSQESPDNATAAWTT</sequence>
<protein>
    <submittedName>
        <fullName evidence="2">Uncharacterized protein</fullName>
    </submittedName>
</protein>
<reference evidence="2" key="1">
    <citation type="thesis" date="2020" institute="ProQuest LLC" country="789 East Eisenhower Parkway, Ann Arbor, MI, USA">
        <title>Comparative Genomics and Chromosome Evolution.</title>
        <authorList>
            <person name="Mudd A.B."/>
        </authorList>
    </citation>
    <scope>NUCLEOTIDE SEQUENCE</scope>
    <source>
        <strain evidence="2">237g6f4</strain>
        <tissue evidence="2">Blood</tissue>
    </source>
</reference>
<dbReference type="Proteomes" id="UP000824782">
    <property type="component" value="Unassembled WGS sequence"/>
</dbReference>
<evidence type="ECO:0000313" key="2">
    <source>
        <dbReference type="EMBL" id="KAG8534595.1"/>
    </source>
</evidence>
<keyword evidence="3" id="KW-1185">Reference proteome</keyword>
<feature type="region of interest" description="Disordered" evidence="1">
    <location>
        <begin position="32"/>
        <end position="82"/>
    </location>
</feature>
<organism evidence="2 3">
    <name type="scientific">Engystomops pustulosus</name>
    <name type="common">Tungara frog</name>
    <name type="synonym">Physalaemus pustulosus</name>
    <dbReference type="NCBI Taxonomy" id="76066"/>
    <lineage>
        <taxon>Eukaryota</taxon>
        <taxon>Metazoa</taxon>
        <taxon>Chordata</taxon>
        <taxon>Craniata</taxon>
        <taxon>Vertebrata</taxon>
        <taxon>Euteleostomi</taxon>
        <taxon>Amphibia</taxon>
        <taxon>Batrachia</taxon>
        <taxon>Anura</taxon>
        <taxon>Neobatrachia</taxon>
        <taxon>Hyloidea</taxon>
        <taxon>Leptodactylidae</taxon>
        <taxon>Leiuperinae</taxon>
        <taxon>Engystomops</taxon>
    </lineage>
</organism>
<feature type="compositionally biased region" description="Basic and acidic residues" evidence="1">
    <location>
        <begin position="36"/>
        <end position="68"/>
    </location>
</feature>
<accession>A0AAV6YG57</accession>
<proteinExistence type="predicted"/>
<evidence type="ECO:0000256" key="1">
    <source>
        <dbReference type="SAM" id="MobiDB-lite"/>
    </source>
</evidence>
<evidence type="ECO:0000313" key="3">
    <source>
        <dbReference type="Proteomes" id="UP000824782"/>
    </source>
</evidence>